<evidence type="ECO:0000313" key="1">
    <source>
        <dbReference type="EMBL" id="RLP82102.1"/>
    </source>
</evidence>
<keyword evidence="2" id="KW-1185">Reference proteome</keyword>
<accession>A0A3L7ARS8</accession>
<dbReference type="EMBL" id="RCUY01000009">
    <property type="protein sequence ID" value="RLP82102.1"/>
    <property type="molecule type" value="Genomic_DNA"/>
</dbReference>
<dbReference type="OrthoDB" id="3210980at2"/>
<evidence type="ECO:0000313" key="2">
    <source>
        <dbReference type="Proteomes" id="UP000269438"/>
    </source>
</evidence>
<proteinExistence type="predicted"/>
<sequence>MTDSVTDGLAPADFLRARDAIRSVILRPELRVHEITAPERLAPYALALAADVIPPELGRAHAPHTADSEHGAGRFVLLYDPAAPEAWGGVFRVICFAQAPLEPELGVDPFMAGVAWSWLMDALESRDAQFGAASGTATKVISTGFGELARAGDGTQLELRASWSPSNAEIGAHVEGWGDLLCLLAGLPPTEEGVTMIGRRRGPRA</sequence>
<name>A0A3L7ARS8_9MICO</name>
<dbReference type="RefSeq" id="WP_121688653.1">
    <property type="nucleotide sequence ID" value="NZ_RCUY01000009.1"/>
</dbReference>
<comment type="caution">
    <text evidence="1">The sequence shown here is derived from an EMBL/GenBank/DDBJ whole genome shotgun (WGS) entry which is preliminary data.</text>
</comment>
<protein>
    <submittedName>
        <fullName evidence="1">DUF3000 domain-containing protein</fullName>
    </submittedName>
</protein>
<dbReference type="AlphaFoldDB" id="A0A3L7ARS8"/>
<organism evidence="1 2">
    <name type="scientific">Mycetocola lacteus</name>
    <dbReference type="NCBI Taxonomy" id="76637"/>
    <lineage>
        <taxon>Bacteria</taxon>
        <taxon>Bacillati</taxon>
        <taxon>Actinomycetota</taxon>
        <taxon>Actinomycetes</taxon>
        <taxon>Micrococcales</taxon>
        <taxon>Microbacteriaceae</taxon>
        <taxon>Mycetocola</taxon>
    </lineage>
</organism>
<dbReference type="Pfam" id="PF11452">
    <property type="entry name" value="DUF3000"/>
    <property type="match status" value="1"/>
</dbReference>
<gene>
    <name evidence="1" type="ORF">D9V34_09795</name>
</gene>
<dbReference type="Proteomes" id="UP000269438">
    <property type="component" value="Unassembled WGS sequence"/>
</dbReference>
<dbReference type="InterPro" id="IPR021555">
    <property type="entry name" value="DUF3000"/>
</dbReference>
<reference evidence="1 2" key="1">
    <citation type="submission" date="2018-10" db="EMBL/GenBank/DDBJ databases">
        <authorList>
            <person name="Li J."/>
        </authorList>
    </citation>
    <scope>NUCLEOTIDE SEQUENCE [LARGE SCALE GENOMIC DNA]</scope>
    <source>
        <strain evidence="1 2">JCM 11654</strain>
    </source>
</reference>